<dbReference type="WBParaSite" id="GPLIN_001520900">
    <property type="protein sequence ID" value="GPLIN_001520900"/>
    <property type="gene ID" value="GPLIN_001520900"/>
</dbReference>
<evidence type="ECO:0000313" key="3">
    <source>
        <dbReference type="Proteomes" id="UP000050741"/>
    </source>
</evidence>
<reference evidence="4" key="3">
    <citation type="submission" date="2016-06" db="UniProtKB">
        <authorList>
            <consortium name="WormBaseParasite"/>
        </authorList>
    </citation>
    <scope>IDENTIFICATION</scope>
</reference>
<dbReference type="Gene3D" id="1.10.357.40">
    <property type="entry name" value="YbiA-like"/>
    <property type="match status" value="1"/>
</dbReference>
<protein>
    <submittedName>
        <fullName evidence="4">DUF1768 domain-containing protein</fullName>
    </submittedName>
</protein>
<name>A0A183CQQ1_GLOPA</name>
<dbReference type="InterPro" id="IPR037238">
    <property type="entry name" value="YbiA-like_sf"/>
</dbReference>
<dbReference type="Proteomes" id="UP000050741">
    <property type="component" value="Unassembled WGS sequence"/>
</dbReference>
<feature type="domain" description="NADAR" evidence="2">
    <location>
        <begin position="23"/>
        <end position="149"/>
    </location>
</feature>
<dbReference type="AlphaFoldDB" id="A0A183CQQ1"/>
<feature type="compositionally biased region" description="Basic and acidic residues" evidence="1">
    <location>
        <begin position="296"/>
        <end position="307"/>
    </location>
</feature>
<evidence type="ECO:0000256" key="1">
    <source>
        <dbReference type="SAM" id="MobiDB-lite"/>
    </source>
</evidence>
<evidence type="ECO:0000259" key="2">
    <source>
        <dbReference type="Pfam" id="PF08719"/>
    </source>
</evidence>
<dbReference type="CDD" id="cd15457">
    <property type="entry name" value="NADAR"/>
    <property type="match status" value="1"/>
</dbReference>
<proteinExistence type="predicted"/>
<reference evidence="3" key="2">
    <citation type="submission" date="2014-05" db="EMBL/GenBank/DDBJ databases">
        <title>The genome and life-stage specific transcriptomes of Globodera pallida elucidate key aspects of plant parasitism by a cyst nematode.</title>
        <authorList>
            <person name="Cotton J.A."/>
            <person name="Lilley C.J."/>
            <person name="Jones L.M."/>
            <person name="Kikuchi T."/>
            <person name="Reid A.J."/>
            <person name="Thorpe P."/>
            <person name="Tsai I.J."/>
            <person name="Beasley H."/>
            <person name="Blok V."/>
            <person name="Cock P.J.A."/>
            <person name="Van den Akker S.E."/>
            <person name="Holroyd N."/>
            <person name="Hunt M."/>
            <person name="Mantelin S."/>
            <person name="Naghra H."/>
            <person name="Pain A."/>
            <person name="Palomares-Rius J.E."/>
            <person name="Zarowiecki M."/>
            <person name="Berriman M."/>
            <person name="Jones J.T."/>
            <person name="Urwin P.E."/>
        </authorList>
    </citation>
    <scope>NUCLEOTIDE SEQUENCE [LARGE SCALE GENOMIC DNA]</scope>
    <source>
        <strain evidence="3">Lindley</strain>
    </source>
</reference>
<keyword evidence="3" id="KW-1185">Reference proteome</keyword>
<accession>A0A183CQQ1</accession>
<dbReference type="SUPFAM" id="SSF143990">
    <property type="entry name" value="YbiA-like"/>
    <property type="match status" value="1"/>
</dbReference>
<evidence type="ECO:0000313" key="4">
    <source>
        <dbReference type="WBParaSite" id="GPLIN_001520900"/>
    </source>
</evidence>
<dbReference type="Pfam" id="PF08719">
    <property type="entry name" value="NADAR"/>
    <property type="match status" value="1"/>
</dbReference>
<organism evidence="3 4">
    <name type="scientific">Globodera pallida</name>
    <name type="common">Potato cyst nematode worm</name>
    <name type="synonym">Heterodera pallida</name>
    <dbReference type="NCBI Taxonomy" id="36090"/>
    <lineage>
        <taxon>Eukaryota</taxon>
        <taxon>Metazoa</taxon>
        <taxon>Ecdysozoa</taxon>
        <taxon>Nematoda</taxon>
        <taxon>Chromadorea</taxon>
        <taxon>Rhabditida</taxon>
        <taxon>Tylenchina</taxon>
        <taxon>Tylenchomorpha</taxon>
        <taxon>Tylenchoidea</taxon>
        <taxon>Heteroderidae</taxon>
        <taxon>Heteroderinae</taxon>
        <taxon>Globodera</taxon>
    </lineage>
</organism>
<reference evidence="3" key="1">
    <citation type="submission" date="2013-12" db="EMBL/GenBank/DDBJ databases">
        <authorList>
            <person name="Aslett M."/>
        </authorList>
    </citation>
    <scope>NUCLEOTIDE SEQUENCE [LARGE SCALE GENOMIC DNA]</scope>
    <source>
        <strain evidence="3">Lindley</strain>
    </source>
</reference>
<sequence>ELVEIDGAPAFCFFTRKYVCSNHFETPCVGEFAGYGQITTSSSEQLYFLAKAEEFEDGCSFQRIAAAATAAAAKRLGRQIRPSTRGGGTPFEKMCWALRGKFGRPGPVQQALLGTGFLMIVEASGDRFWGAGLEMGDERIGATAQWRGGERLRAGADGDKGRAVDHVVVVAEDPAAQPYLVKVTDEVVGPGRKLQVGDSLEVEAVQWRAGFERLRLTAEGGADMPGWLFQGRLVAQAEATATTGVERGEWGEVDGGKLRVWRSEGTTSGLFGESERRRRPFVVIDAKELCQGPGQREGRAMAEDEGRSGATRMAG</sequence>
<dbReference type="InterPro" id="IPR012816">
    <property type="entry name" value="NADAR"/>
</dbReference>
<feature type="region of interest" description="Disordered" evidence="1">
    <location>
        <begin position="292"/>
        <end position="315"/>
    </location>
</feature>